<dbReference type="EMBL" id="CP016768">
    <property type="protein sequence ID" value="ASY09302.1"/>
    <property type="molecule type" value="Genomic_DNA"/>
</dbReference>
<keyword evidence="1" id="KW-0472">Membrane</keyword>
<feature type="transmembrane region" description="Helical" evidence="1">
    <location>
        <begin position="7"/>
        <end position="27"/>
    </location>
</feature>
<evidence type="ECO:0000313" key="2">
    <source>
        <dbReference type="EMBL" id="ASY09302.1"/>
    </source>
</evidence>
<feature type="transmembrane region" description="Helical" evidence="1">
    <location>
        <begin position="75"/>
        <end position="93"/>
    </location>
</feature>
<protein>
    <recommendedName>
        <fullName evidence="4">TIGR02611 family protein</fullName>
    </recommendedName>
</protein>
<reference evidence="3" key="1">
    <citation type="submission" date="2016-10" db="EMBL/GenBank/DDBJ databases">
        <title>High microdiversification within the ubiquitous acI lineage of Actinobacteria.</title>
        <authorList>
            <person name="Neuenschwander S.M."/>
            <person name="Salcher M."/>
            <person name="Ghai R."/>
            <person name="Pernthaler J."/>
        </authorList>
    </citation>
    <scope>NUCLEOTIDE SEQUENCE [LARGE SCALE GENOMIC DNA]</scope>
</reference>
<dbReference type="Pfam" id="PF09656">
    <property type="entry name" value="PGPGW"/>
    <property type="match status" value="1"/>
</dbReference>
<keyword evidence="1" id="KW-0812">Transmembrane</keyword>
<keyword evidence="3" id="KW-1185">Reference proteome</keyword>
<feature type="transmembrane region" description="Helical" evidence="1">
    <location>
        <begin position="33"/>
        <end position="54"/>
    </location>
</feature>
<dbReference type="OrthoDB" id="3295542at2"/>
<accession>A0A249JXQ7</accession>
<dbReference type="RefSeq" id="WP_095680608.1">
    <property type="nucleotide sequence ID" value="NZ_CP016768.2"/>
</dbReference>
<gene>
    <name evidence="2" type="ORF">B1s21122_02945</name>
</gene>
<evidence type="ECO:0000256" key="1">
    <source>
        <dbReference type="SAM" id="Phobius"/>
    </source>
</evidence>
<dbReference type="KEGG" id="abam:B1s21122_02945"/>
<organism evidence="2 3">
    <name type="scientific">Candidatus Nanopelagicus limnae</name>
    <dbReference type="NCBI Taxonomy" id="1884634"/>
    <lineage>
        <taxon>Bacteria</taxon>
        <taxon>Bacillati</taxon>
        <taxon>Actinomycetota</taxon>
        <taxon>Actinomycetes</taxon>
        <taxon>Candidatus Nanopelagicales</taxon>
        <taxon>Candidatus Nanopelagicaceae</taxon>
        <taxon>Candidatus Nanopelagicus</taxon>
    </lineage>
</organism>
<dbReference type="Proteomes" id="UP000217153">
    <property type="component" value="Chromosome"/>
</dbReference>
<keyword evidence="1" id="KW-1133">Transmembrane helix</keyword>
<evidence type="ECO:0008006" key="4">
    <source>
        <dbReference type="Google" id="ProtNLM"/>
    </source>
</evidence>
<name>A0A249JXQ7_9ACTN</name>
<dbReference type="InterPro" id="IPR019099">
    <property type="entry name" value="Uncharacterised_PGPGW_TM"/>
</dbReference>
<sequence length="97" mass="10335">MNPVLKRVLVGFIGGLITLVGVVALVAPGPGWLIIFTGLGILASEFAWAARVLTSAKGVASRAANAAKIKKKHQLMIIAGVIFLSLVLLVIWYEYTF</sequence>
<dbReference type="AlphaFoldDB" id="A0A249JXQ7"/>
<proteinExistence type="predicted"/>
<evidence type="ECO:0000313" key="3">
    <source>
        <dbReference type="Proteomes" id="UP000217153"/>
    </source>
</evidence>